<dbReference type="AlphaFoldDB" id="A0A7W2PRH4"/>
<evidence type="ECO:0000256" key="3">
    <source>
        <dbReference type="ARBA" id="ARBA00023163"/>
    </source>
</evidence>
<organism evidence="6 7">
    <name type="scientific">Pseudomonas juntendi</name>
    <dbReference type="NCBI Taxonomy" id="2666183"/>
    <lineage>
        <taxon>Bacteria</taxon>
        <taxon>Pseudomonadati</taxon>
        <taxon>Pseudomonadota</taxon>
        <taxon>Gammaproteobacteria</taxon>
        <taxon>Pseudomonadales</taxon>
        <taxon>Pseudomonadaceae</taxon>
        <taxon>Pseudomonas</taxon>
    </lineage>
</organism>
<dbReference type="PANTHER" id="PTHR46796:SF10">
    <property type="entry name" value="TRANSCRIPTIONAL ACTIVATOR FEAR"/>
    <property type="match status" value="1"/>
</dbReference>
<dbReference type="NCBIfam" id="NF007243">
    <property type="entry name" value="PRK09685.1"/>
    <property type="match status" value="1"/>
</dbReference>
<evidence type="ECO:0000256" key="4">
    <source>
        <dbReference type="ARBA" id="ARBA00037345"/>
    </source>
</evidence>
<dbReference type="Pfam" id="PF12833">
    <property type="entry name" value="HTH_18"/>
    <property type="match status" value="1"/>
</dbReference>
<comment type="function">
    <text evidence="4">Regulatory protein of the TOL plasmid xyl operons. XylS activates the xylXYZLTEGFJQKIH operon required for the degradation of toluene, m-xylene and p-xylene.</text>
</comment>
<dbReference type="GO" id="GO:0003700">
    <property type="term" value="F:DNA-binding transcription factor activity"/>
    <property type="evidence" value="ECO:0007669"/>
    <property type="project" value="InterPro"/>
</dbReference>
<dbReference type="PANTHER" id="PTHR46796">
    <property type="entry name" value="HTH-TYPE TRANSCRIPTIONAL ACTIVATOR RHAS-RELATED"/>
    <property type="match status" value="1"/>
</dbReference>
<dbReference type="InterPro" id="IPR050204">
    <property type="entry name" value="AraC_XylS_family_regulators"/>
</dbReference>
<evidence type="ECO:0000259" key="5">
    <source>
        <dbReference type="PROSITE" id="PS01124"/>
    </source>
</evidence>
<proteinExistence type="predicted"/>
<evidence type="ECO:0000313" key="7">
    <source>
        <dbReference type="Proteomes" id="UP000556620"/>
    </source>
</evidence>
<evidence type="ECO:0000313" key="6">
    <source>
        <dbReference type="EMBL" id="MBA6058160.1"/>
    </source>
</evidence>
<comment type="caution">
    <text evidence="6">The sequence shown here is derived from an EMBL/GenBank/DDBJ whole genome shotgun (WGS) entry which is preliminary data.</text>
</comment>
<protein>
    <submittedName>
        <fullName evidence="6">Transcriptional regulator FeaR</fullName>
    </submittedName>
</protein>
<dbReference type="PROSITE" id="PS01124">
    <property type="entry name" value="HTH_ARAC_FAMILY_2"/>
    <property type="match status" value="1"/>
</dbReference>
<name>A0A7W2PRH4_9PSED</name>
<dbReference type="InterPro" id="IPR020449">
    <property type="entry name" value="Tscrpt_reg_AraC-type_HTH"/>
</dbReference>
<dbReference type="SMART" id="SM00342">
    <property type="entry name" value="HTH_ARAC"/>
    <property type="match status" value="1"/>
</dbReference>
<dbReference type="RefSeq" id="WP_182366309.1">
    <property type="nucleotide sequence ID" value="NZ_JACGCU010000003.1"/>
</dbReference>
<dbReference type="SUPFAM" id="SSF46689">
    <property type="entry name" value="Homeodomain-like"/>
    <property type="match status" value="1"/>
</dbReference>
<evidence type="ECO:0000256" key="2">
    <source>
        <dbReference type="ARBA" id="ARBA00023125"/>
    </source>
</evidence>
<dbReference type="EMBL" id="JACGCU010000003">
    <property type="protein sequence ID" value="MBA6058160.1"/>
    <property type="molecule type" value="Genomic_DNA"/>
</dbReference>
<dbReference type="PRINTS" id="PR00032">
    <property type="entry name" value="HTHARAC"/>
</dbReference>
<sequence>MNHHASLNDRLTGSTGYQIWETTLAEQCGAFHPEPPRSRGIESFEGLILPAHMAAPGYAGAKIGTNCPHIHRGVNDIKRDGRDFFYLVHQVSGNAVMDHCGTQSILTPGDLVLLDSARASDFYFSDMSEQISLIIPRHKLENDLQKTRLILNQKICSTSRVGAVAGFISHQLFSDTGPGEDIEAMMEALVSLIRPTFTTTESRPSTYQEKVQKSYFEKAQRCIEAQLSNFELTPEKIAHELGTSKRTLHRIFAQHGLSIGRYILDSRLDKCAAEFETEDDIQKISAVAFAWGFNDVSHFSRAFKSRFGVSPRGYRSKSNPVADSLN</sequence>
<dbReference type="GO" id="GO:0043565">
    <property type="term" value="F:sequence-specific DNA binding"/>
    <property type="evidence" value="ECO:0007669"/>
    <property type="project" value="InterPro"/>
</dbReference>
<dbReference type="Proteomes" id="UP000556620">
    <property type="component" value="Unassembled WGS sequence"/>
</dbReference>
<accession>A0A7W2PRH4</accession>
<keyword evidence="3" id="KW-0804">Transcription</keyword>
<reference evidence="6 7" key="1">
    <citation type="submission" date="2020-07" db="EMBL/GenBank/DDBJ databases">
        <title>Diversity of carbapenemase encoding genes among Pseudomonas putida group clinical isolates in a tertiary Brazilian hospital.</title>
        <authorList>
            <person name="Alberto-Lei F."/>
            <person name="Nodari C.S."/>
            <person name="Streling A.P."/>
            <person name="Paulino J.T."/>
            <person name="Bessa-Neto F.O."/>
            <person name="Cayo R."/>
            <person name="Gales A.C."/>
        </authorList>
    </citation>
    <scope>NUCLEOTIDE SEQUENCE [LARGE SCALE GENOMIC DNA]</scope>
    <source>
        <strain evidence="6 7">14535</strain>
    </source>
</reference>
<dbReference type="Gene3D" id="1.10.10.60">
    <property type="entry name" value="Homeodomain-like"/>
    <property type="match status" value="1"/>
</dbReference>
<gene>
    <name evidence="6" type="primary">feaR</name>
    <name evidence="6" type="ORF">H4C44_03070</name>
</gene>
<keyword evidence="2" id="KW-0238">DNA-binding</keyword>
<dbReference type="InterPro" id="IPR018060">
    <property type="entry name" value="HTH_AraC"/>
</dbReference>
<dbReference type="InterPro" id="IPR009057">
    <property type="entry name" value="Homeodomain-like_sf"/>
</dbReference>
<dbReference type="InterPro" id="IPR035418">
    <property type="entry name" value="AraC-bd_2"/>
</dbReference>
<evidence type="ECO:0000256" key="1">
    <source>
        <dbReference type="ARBA" id="ARBA00023015"/>
    </source>
</evidence>
<dbReference type="Pfam" id="PF14525">
    <property type="entry name" value="AraC_binding_2"/>
    <property type="match status" value="1"/>
</dbReference>
<feature type="domain" description="HTH araC/xylS-type" evidence="5">
    <location>
        <begin position="217"/>
        <end position="317"/>
    </location>
</feature>
<keyword evidence="1" id="KW-0805">Transcription regulation</keyword>